<dbReference type="GO" id="GO:0006396">
    <property type="term" value="P:RNA processing"/>
    <property type="evidence" value="ECO:0007669"/>
    <property type="project" value="TreeGrafter"/>
</dbReference>
<evidence type="ECO:0000313" key="5">
    <source>
        <dbReference type="EMBL" id="AWV99549.1"/>
    </source>
</evidence>
<protein>
    <submittedName>
        <fullName evidence="5">Uncharacterized protein</fullName>
    </submittedName>
</protein>
<reference evidence="5 6" key="1">
    <citation type="submission" date="2018-05" db="EMBL/GenBank/DDBJ databases">
        <title>Complete genome sequence of Arcticibacterium luteifluviistationis SM1504T, a cytophagaceae bacterium isolated from Arctic surface seawater.</title>
        <authorList>
            <person name="Li Y."/>
            <person name="Qin Q.-L."/>
        </authorList>
    </citation>
    <scope>NUCLEOTIDE SEQUENCE [LARGE SCALE GENOMIC DNA]</scope>
    <source>
        <strain evidence="5 6">SM1504</strain>
    </source>
</reference>
<gene>
    <name evidence="5" type="ORF">DJ013_15790</name>
</gene>
<feature type="chain" id="PRO_5016322080" evidence="4">
    <location>
        <begin position="26"/>
        <end position="497"/>
    </location>
</feature>
<accession>A0A2Z4GE11</accession>
<dbReference type="Pfam" id="PF12796">
    <property type="entry name" value="Ank_2"/>
    <property type="match status" value="2"/>
</dbReference>
<dbReference type="OrthoDB" id="2575953at2"/>
<evidence type="ECO:0000256" key="3">
    <source>
        <dbReference type="PROSITE-ProRule" id="PRU00023"/>
    </source>
</evidence>
<sequence>MILKNRLKVGFSLLAALLFTGSVFAQSRNVFHDRGFWAKKPSIETIEAKIAEGNDILEMGPGGWDGTLLAIMADAPFETVKHLLDKGPDVNQMTHHSNNYLMWTAMKGNLPVMELLLEKGSRTDLINSHGQSLLMHVAQSGKADKELYEFCFANGADIVNDRDENGRNVAQVAVGRLKDLSFLDYFVEKGLSLDTKDKNGNGLFHAAVSSGKVSTLKGLVAKGISYEPNAQTGENAFNFVGGGRSASVSSELLEYLKSLGLNPANVTKEGQSALHNLAGRVKDTEVFDFFLDAGLDANTANADGETPLLLAASRGSKEVVAYWLAKSNDVNAKNDKGQTALALAVAGNNSTEVLDLLVEKGGKLNWENAQGNNLTYLLTNSFRGNLKDYTEKLEYLKSKGVSTKGQALLHIAIEKGEFDLLRYLLETGADINQTNGDGYTPLHFAAMNSKDTGMLEFLVNNGADTKQKTEFEESVHDLAAENEALQNTDISFLKAGK</sequence>
<evidence type="ECO:0000313" key="6">
    <source>
        <dbReference type="Proteomes" id="UP000249873"/>
    </source>
</evidence>
<keyword evidence="1" id="KW-0677">Repeat</keyword>
<evidence type="ECO:0000256" key="2">
    <source>
        <dbReference type="ARBA" id="ARBA00023043"/>
    </source>
</evidence>
<dbReference type="InterPro" id="IPR036770">
    <property type="entry name" value="Ankyrin_rpt-contain_sf"/>
</dbReference>
<organism evidence="5 6">
    <name type="scientific">Arcticibacterium luteifluviistationis</name>
    <dbReference type="NCBI Taxonomy" id="1784714"/>
    <lineage>
        <taxon>Bacteria</taxon>
        <taxon>Pseudomonadati</taxon>
        <taxon>Bacteroidota</taxon>
        <taxon>Cytophagia</taxon>
        <taxon>Cytophagales</taxon>
        <taxon>Leadbetterellaceae</taxon>
        <taxon>Arcticibacterium</taxon>
    </lineage>
</organism>
<dbReference type="RefSeq" id="WP_111372917.1">
    <property type="nucleotide sequence ID" value="NZ_CP029480.1"/>
</dbReference>
<dbReference type="AlphaFoldDB" id="A0A2Z4GE11"/>
<keyword evidence="6" id="KW-1185">Reference proteome</keyword>
<dbReference type="Gene3D" id="1.25.40.20">
    <property type="entry name" value="Ankyrin repeat-containing domain"/>
    <property type="match status" value="3"/>
</dbReference>
<dbReference type="PRINTS" id="PR01415">
    <property type="entry name" value="ANKYRIN"/>
</dbReference>
<dbReference type="GO" id="GO:0003723">
    <property type="term" value="F:RNA binding"/>
    <property type="evidence" value="ECO:0007669"/>
    <property type="project" value="TreeGrafter"/>
</dbReference>
<dbReference type="PANTHER" id="PTHR24141">
    <property type="entry name" value="2-5A-DEPENDENT RIBONUCLEASE"/>
    <property type="match status" value="1"/>
</dbReference>
<dbReference type="KEGG" id="als:DJ013_15790"/>
<name>A0A2Z4GE11_9BACT</name>
<dbReference type="InterPro" id="IPR002110">
    <property type="entry name" value="Ankyrin_rpt"/>
</dbReference>
<dbReference type="PROSITE" id="PS50088">
    <property type="entry name" value="ANK_REPEAT"/>
    <property type="match status" value="4"/>
</dbReference>
<evidence type="ECO:0000256" key="4">
    <source>
        <dbReference type="SAM" id="SignalP"/>
    </source>
</evidence>
<feature type="signal peptide" evidence="4">
    <location>
        <begin position="1"/>
        <end position="25"/>
    </location>
</feature>
<feature type="repeat" description="ANK" evidence="3">
    <location>
        <begin position="336"/>
        <end position="369"/>
    </location>
</feature>
<keyword evidence="4" id="KW-0732">Signal</keyword>
<feature type="repeat" description="ANK" evidence="3">
    <location>
        <begin position="437"/>
        <end position="470"/>
    </location>
</feature>
<dbReference type="GO" id="GO:0004540">
    <property type="term" value="F:RNA nuclease activity"/>
    <property type="evidence" value="ECO:0007669"/>
    <property type="project" value="TreeGrafter"/>
</dbReference>
<proteinExistence type="predicted"/>
<dbReference type="Proteomes" id="UP000249873">
    <property type="component" value="Chromosome"/>
</dbReference>
<dbReference type="EMBL" id="CP029480">
    <property type="protein sequence ID" value="AWV99549.1"/>
    <property type="molecule type" value="Genomic_DNA"/>
</dbReference>
<dbReference type="PROSITE" id="PS50297">
    <property type="entry name" value="ANK_REP_REGION"/>
    <property type="match status" value="4"/>
</dbReference>
<feature type="repeat" description="ANK" evidence="3">
    <location>
        <begin position="404"/>
        <end position="436"/>
    </location>
</feature>
<dbReference type="SMART" id="SM00248">
    <property type="entry name" value="ANK"/>
    <property type="match status" value="10"/>
</dbReference>
<keyword evidence="2 3" id="KW-0040">ANK repeat</keyword>
<dbReference type="Pfam" id="PF13637">
    <property type="entry name" value="Ank_4"/>
    <property type="match status" value="1"/>
</dbReference>
<dbReference type="SUPFAM" id="SSF48403">
    <property type="entry name" value="Ankyrin repeat"/>
    <property type="match status" value="2"/>
</dbReference>
<feature type="repeat" description="ANK" evidence="3">
    <location>
        <begin position="303"/>
        <end position="335"/>
    </location>
</feature>
<evidence type="ECO:0000256" key="1">
    <source>
        <dbReference type="ARBA" id="ARBA00022737"/>
    </source>
</evidence>
<dbReference type="PANTHER" id="PTHR24141:SF1">
    <property type="entry name" value="2-5A-DEPENDENT RIBONUCLEASE"/>
    <property type="match status" value="1"/>
</dbReference>